<gene>
    <name evidence="2" type="ORF">MBEBAB_2404</name>
</gene>
<keyword evidence="1" id="KW-0472">Membrane</keyword>
<reference evidence="3" key="1">
    <citation type="journal article" date="2013" name="Genome Announc.">
        <title>Draft Genome Sequence of the Dimorphic Prosthecate Bacterium Brevundimonas abyssalis TAR-001T.</title>
        <authorList>
            <person name="Tsubouchi T."/>
            <person name="Nishi S."/>
            <person name="Usui K."/>
            <person name="Shimane Y."/>
            <person name="Takaki Y."/>
            <person name="Maruyama T."/>
            <person name="Hatada Y."/>
        </authorList>
    </citation>
    <scope>NUCLEOTIDE SEQUENCE [LARGE SCALE GENOMIC DNA]</scope>
    <source>
        <strain evidence="3">TAR-001</strain>
    </source>
</reference>
<feature type="transmembrane region" description="Helical" evidence="1">
    <location>
        <begin position="26"/>
        <end position="45"/>
    </location>
</feature>
<keyword evidence="1" id="KW-0812">Transmembrane</keyword>
<sequence length="86" mass="9507">MYPSEFDTPAAAYPADSDLFLSVPPVILLLFLLLLLLALLCGWYAREQMGPKPKDPCDALYNEVRKAAETALKASRDEVHARRAAS</sequence>
<keyword evidence="3" id="KW-1185">Reference proteome</keyword>
<name>A0A8E0ND78_9CAUL</name>
<evidence type="ECO:0000256" key="1">
    <source>
        <dbReference type="SAM" id="Phobius"/>
    </source>
</evidence>
<keyword evidence="1" id="KW-1133">Transmembrane helix</keyword>
<dbReference type="EMBL" id="BATC01000055">
    <property type="protein sequence ID" value="GAD60154.1"/>
    <property type="molecule type" value="Genomic_DNA"/>
</dbReference>
<evidence type="ECO:0000313" key="2">
    <source>
        <dbReference type="EMBL" id="GAD60154.1"/>
    </source>
</evidence>
<dbReference type="Proteomes" id="UP000016569">
    <property type="component" value="Unassembled WGS sequence"/>
</dbReference>
<comment type="caution">
    <text evidence="2">The sequence shown here is derived from an EMBL/GenBank/DDBJ whole genome shotgun (WGS) entry which is preliminary data.</text>
</comment>
<proteinExistence type="predicted"/>
<organism evidence="2 3">
    <name type="scientific">Brevundimonas abyssalis TAR-001</name>
    <dbReference type="NCBI Taxonomy" id="1391729"/>
    <lineage>
        <taxon>Bacteria</taxon>
        <taxon>Pseudomonadati</taxon>
        <taxon>Pseudomonadota</taxon>
        <taxon>Alphaproteobacteria</taxon>
        <taxon>Caulobacterales</taxon>
        <taxon>Caulobacteraceae</taxon>
        <taxon>Brevundimonas</taxon>
    </lineage>
</organism>
<evidence type="ECO:0000313" key="3">
    <source>
        <dbReference type="Proteomes" id="UP000016569"/>
    </source>
</evidence>
<dbReference type="AlphaFoldDB" id="A0A8E0ND78"/>
<protein>
    <submittedName>
        <fullName evidence="2">Uncharacterized protein</fullName>
    </submittedName>
</protein>
<dbReference type="RefSeq" id="WP_021698248.1">
    <property type="nucleotide sequence ID" value="NZ_BATC01000055.1"/>
</dbReference>
<accession>A0A8E0ND78</accession>